<dbReference type="InterPro" id="IPR058642">
    <property type="entry name" value="BRE1A/B-like_dom"/>
</dbReference>
<dbReference type="GO" id="GO:0008270">
    <property type="term" value="F:zinc ion binding"/>
    <property type="evidence" value="ECO:0007669"/>
    <property type="project" value="UniProtKB-KW"/>
</dbReference>
<evidence type="ECO:0000256" key="11">
    <source>
        <dbReference type="ARBA" id="ARBA00023054"/>
    </source>
</evidence>
<evidence type="ECO:0000256" key="10">
    <source>
        <dbReference type="ARBA" id="ARBA00022853"/>
    </source>
</evidence>
<keyword evidence="9 14" id="KW-0862">Zinc</keyword>
<gene>
    <name evidence="18" type="primary">RNF20</name>
</gene>
<comment type="similarity">
    <text evidence="4 14">Belongs to the BRE1 family.</text>
</comment>
<dbReference type="CDD" id="cd16814">
    <property type="entry name" value="RING-HC_RNF20"/>
    <property type="match status" value="1"/>
</dbReference>
<keyword evidence="8 14" id="KW-0833">Ubl conjugation pathway</keyword>
<dbReference type="UniPathway" id="UPA00143"/>
<keyword evidence="5 14" id="KW-0808">Transferase</keyword>
<dbReference type="InterPro" id="IPR013956">
    <property type="entry name" value="E3_ubiquit_lig_Bre1"/>
</dbReference>
<feature type="compositionally biased region" description="Basic and acidic residues" evidence="16">
    <location>
        <begin position="548"/>
        <end position="575"/>
    </location>
</feature>
<name>A0A8C8GA71_ONCTS</name>
<keyword evidence="7 13" id="KW-0863">Zinc-finger</keyword>
<feature type="region of interest" description="Disordered" evidence="16">
    <location>
        <begin position="1"/>
        <end position="44"/>
    </location>
</feature>
<accession>A0A8C8GA71</accession>
<feature type="region of interest" description="Disordered" evidence="16">
    <location>
        <begin position="513"/>
        <end position="588"/>
    </location>
</feature>
<feature type="compositionally biased region" description="Basic and acidic residues" evidence="16">
    <location>
        <begin position="157"/>
        <end position="166"/>
    </location>
</feature>
<feature type="coiled-coil region" evidence="15">
    <location>
        <begin position="226"/>
        <end position="299"/>
    </location>
</feature>
<keyword evidence="11 14" id="KW-0175">Coiled coil</keyword>
<feature type="coiled-coil region" evidence="15">
    <location>
        <begin position="627"/>
        <end position="866"/>
    </location>
</feature>
<evidence type="ECO:0000256" key="16">
    <source>
        <dbReference type="SAM" id="MobiDB-lite"/>
    </source>
</evidence>
<keyword evidence="12 14" id="KW-0539">Nucleus</keyword>
<dbReference type="InterPro" id="IPR018957">
    <property type="entry name" value="Znf_C3HC4_RING-type"/>
</dbReference>
<evidence type="ECO:0000256" key="15">
    <source>
        <dbReference type="SAM" id="Coils"/>
    </source>
</evidence>
<dbReference type="PROSITE" id="PS00518">
    <property type="entry name" value="ZF_RING_1"/>
    <property type="match status" value="1"/>
</dbReference>
<sequence length="943" mass="108742">MSGQKRMCDSNISSSSSSAPPEKRREREGGEDGGPGVSSAAGGSTAVETVIKLGGVSNSEEQDVKALQVKNRKLGESLDQRQVIEDELRERIERLETRQATDDASLLILNRYWNQFDDNVCLIGRRYDESGSESVETPAGEGRSLKPDTPEPDGDSNQERAKDRGTGETTTSFLATLASSSSEEMEAELQERVESSQKQANRVVEIYDSLKTTVEQLKKDQDSGVAAQLNTLLSSENDRLRQLTEDLQQKHSHMTSESRSLGRAVARADTRVSELQGLIEELQWDMEKIRRRENRLNTHLGEILERVNSKGYKVCGEASSVCGTITINKRKFEEMNSELEENRELAENRLSELQRRQQDLQTFNQENNNMKVELLSRAEGVVRESSEYRCLQSQFSVLYNESVGLKSQLDETRTRLNTTRTARLRQLEHMENDEVSLQRKVRTEVFQLEDTLAQVRKEYEMLRIEFEQTLAANEQAGPINREMRHLISTLQTHNQHMKGEVVKYKLTLREAQTDLSQVREGGREREKEGKREMESTSVKTEPGTETEGEIKEEEKEKEVKKEKEKERERERERGQPVEGVGPRRRRRLGPATNWKRLCPCRKAQESQREMKLLLDMYRSAPKEQRDKVQLMAAEKKAKSEAEELKQRLRDLEERERREGKKMADEEALRKICSVEEQINILNKKLSLAKQEEDALLSEMDVTGQAFEDMQEQNIRLMQQLREKDDANFKLMSERIKSNQIHKLLKEEKEELADQLLTLKTQVDAQLQVVRKLEEKERLLQGTIGTAERELALRTQALDMNKRKTQESTVLSEEVRSQLDQVQQRLGTVREEVIENSISKEKQSFNARRAQEDISKLRRKIEKAKKPAETVRNGDDILNEEINDYKARLTCPCCNSRVKDAVLTKCFHVFCFECVKTRYDTRQRKCPKCNAAFGANDFHRIYIE</sequence>
<protein>
    <recommendedName>
        <fullName evidence="14">E3 ubiquitin protein ligase</fullName>
        <ecNumber evidence="14">2.3.2.27</ecNumber>
    </recommendedName>
</protein>
<dbReference type="Pfam" id="PF26052">
    <property type="entry name" value="BRE1B"/>
    <property type="match status" value="1"/>
</dbReference>
<evidence type="ECO:0000256" key="13">
    <source>
        <dbReference type="PROSITE-ProRule" id="PRU00175"/>
    </source>
</evidence>
<dbReference type="EC" id="2.3.2.27" evidence="14"/>
<evidence type="ECO:0000256" key="3">
    <source>
        <dbReference type="ARBA" id="ARBA00004906"/>
    </source>
</evidence>
<dbReference type="PANTHER" id="PTHR23163:SF2">
    <property type="entry name" value="E3 UBIQUITIN-PROTEIN LIGASE BRE1A"/>
    <property type="match status" value="1"/>
</dbReference>
<evidence type="ECO:0000256" key="2">
    <source>
        <dbReference type="ARBA" id="ARBA00004123"/>
    </source>
</evidence>
<evidence type="ECO:0000256" key="14">
    <source>
        <dbReference type="RuleBase" id="RU365038"/>
    </source>
</evidence>
<feature type="domain" description="RING-type" evidence="17">
    <location>
        <begin position="890"/>
        <end position="929"/>
    </location>
</feature>
<evidence type="ECO:0000256" key="1">
    <source>
        <dbReference type="ARBA" id="ARBA00000900"/>
    </source>
</evidence>
<feature type="region of interest" description="Disordered" evidence="16">
    <location>
        <begin position="129"/>
        <end position="198"/>
    </location>
</feature>
<feature type="coiled-coil region" evidence="15">
    <location>
        <begin position="445"/>
        <end position="472"/>
    </location>
</feature>
<dbReference type="PROSITE" id="PS50089">
    <property type="entry name" value="ZF_RING_2"/>
    <property type="match status" value="1"/>
</dbReference>
<dbReference type="Ensembl" id="ENSOTST00005050154.2">
    <property type="protein sequence ID" value="ENSOTSP00005046140.2"/>
    <property type="gene ID" value="ENSOTSG00005022237.2"/>
</dbReference>
<dbReference type="GO" id="GO:0033503">
    <property type="term" value="C:HULC complex"/>
    <property type="evidence" value="ECO:0007669"/>
    <property type="project" value="TreeGrafter"/>
</dbReference>
<feature type="compositionally biased region" description="Basic and acidic residues" evidence="16">
    <location>
        <begin position="21"/>
        <end position="30"/>
    </location>
</feature>
<dbReference type="InterPro" id="IPR001841">
    <property type="entry name" value="Znf_RING"/>
</dbReference>
<dbReference type="GO" id="GO:0006325">
    <property type="term" value="P:chromatin organization"/>
    <property type="evidence" value="ECO:0007669"/>
    <property type="project" value="UniProtKB-KW"/>
</dbReference>
<dbReference type="InterPro" id="IPR058643">
    <property type="entry name" value="BRE1-like_CC"/>
</dbReference>
<evidence type="ECO:0000259" key="17">
    <source>
        <dbReference type="PROSITE" id="PS50089"/>
    </source>
</evidence>
<dbReference type="Proteomes" id="UP000694402">
    <property type="component" value="Unassembled WGS sequence"/>
</dbReference>
<dbReference type="GO" id="GO:0061630">
    <property type="term" value="F:ubiquitin protein ligase activity"/>
    <property type="evidence" value="ECO:0007669"/>
    <property type="project" value="UniProtKB-EC"/>
</dbReference>
<dbReference type="Pfam" id="PF26095">
    <property type="entry name" value="CC_Bre1"/>
    <property type="match status" value="1"/>
</dbReference>
<evidence type="ECO:0000256" key="6">
    <source>
        <dbReference type="ARBA" id="ARBA00022723"/>
    </source>
</evidence>
<evidence type="ECO:0000256" key="9">
    <source>
        <dbReference type="ARBA" id="ARBA00022833"/>
    </source>
</evidence>
<evidence type="ECO:0000313" key="19">
    <source>
        <dbReference type="Proteomes" id="UP000694402"/>
    </source>
</evidence>
<dbReference type="SMART" id="SM00184">
    <property type="entry name" value="RING"/>
    <property type="match status" value="1"/>
</dbReference>
<dbReference type="GO" id="GO:0005634">
    <property type="term" value="C:nucleus"/>
    <property type="evidence" value="ECO:0007669"/>
    <property type="project" value="UniProtKB-SubCell"/>
</dbReference>
<dbReference type="PANTHER" id="PTHR23163">
    <property type="entry name" value="RING FINGER PROTEIN-RELATED"/>
    <property type="match status" value="1"/>
</dbReference>
<reference evidence="18" key="2">
    <citation type="submission" date="2025-09" db="UniProtKB">
        <authorList>
            <consortium name="Ensembl"/>
        </authorList>
    </citation>
    <scope>IDENTIFICATION</scope>
</reference>
<dbReference type="GO" id="GO:0016567">
    <property type="term" value="P:protein ubiquitination"/>
    <property type="evidence" value="ECO:0007669"/>
    <property type="project" value="UniProtKB-UniRule"/>
</dbReference>
<evidence type="ECO:0000256" key="5">
    <source>
        <dbReference type="ARBA" id="ARBA00022679"/>
    </source>
</evidence>
<comment type="subcellular location">
    <subcellularLocation>
        <location evidence="2 14">Nucleus</location>
    </subcellularLocation>
</comment>
<dbReference type="SUPFAM" id="SSF57850">
    <property type="entry name" value="RING/U-box"/>
    <property type="match status" value="1"/>
</dbReference>
<keyword evidence="10 14" id="KW-0156">Chromatin regulator</keyword>
<dbReference type="Pfam" id="PF00097">
    <property type="entry name" value="zf-C3HC4"/>
    <property type="match status" value="1"/>
</dbReference>
<dbReference type="InterPro" id="IPR013083">
    <property type="entry name" value="Znf_RING/FYVE/PHD"/>
</dbReference>
<dbReference type="Gene3D" id="3.30.40.10">
    <property type="entry name" value="Zinc/RING finger domain, C3HC4 (zinc finger)"/>
    <property type="match status" value="1"/>
</dbReference>
<evidence type="ECO:0000256" key="8">
    <source>
        <dbReference type="ARBA" id="ARBA00022786"/>
    </source>
</evidence>
<dbReference type="AlphaFoldDB" id="A0A8C8GA71"/>
<proteinExistence type="inferred from homology"/>
<dbReference type="InterPro" id="IPR017907">
    <property type="entry name" value="Znf_RING_CS"/>
</dbReference>
<reference evidence="18" key="1">
    <citation type="submission" date="2025-08" db="UniProtKB">
        <authorList>
            <consortium name="Ensembl"/>
        </authorList>
    </citation>
    <scope>IDENTIFICATION</scope>
</reference>
<comment type="catalytic activity">
    <reaction evidence="1 14">
        <text>S-ubiquitinyl-[E2 ubiquitin-conjugating enzyme]-L-cysteine + [acceptor protein]-L-lysine = [E2 ubiquitin-conjugating enzyme]-L-cysteine + N(6)-ubiquitinyl-[acceptor protein]-L-lysine.</text>
        <dbReference type="EC" id="2.3.2.27"/>
    </reaction>
</comment>
<feature type="compositionally biased region" description="Basic and acidic residues" evidence="16">
    <location>
        <begin position="520"/>
        <end position="534"/>
    </location>
</feature>
<organism evidence="18 19">
    <name type="scientific">Oncorhynchus tshawytscha</name>
    <name type="common">Chinook salmon</name>
    <name type="synonym">Salmo tshawytscha</name>
    <dbReference type="NCBI Taxonomy" id="74940"/>
    <lineage>
        <taxon>Eukaryota</taxon>
        <taxon>Metazoa</taxon>
        <taxon>Chordata</taxon>
        <taxon>Craniata</taxon>
        <taxon>Vertebrata</taxon>
        <taxon>Euteleostomi</taxon>
        <taxon>Actinopterygii</taxon>
        <taxon>Neopterygii</taxon>
        <taxon>Teleostei</taxon>
        <taxon>Protacanthopterygii</taxon>
        <taxon>Salmoniformes</taxon>
        <taxon>Salmonidae</taxon>
        <taxon>Salmoninae</taxon>
        <taxon>Oncorhynchus</taxon>
    </lineage>
</organism>
<dbReference type="FunFam" id="3.30.40.10:FF:000040">
    <property type="entry name" value="E3 ubiquitin protein ligase"/>
    <property type="match status" value="1"/>
</dbReference>
<keyword evidence="6 14" id="KW-0479">Metal-binding</keyword>
<evidence type="ECO:0000256" key="7">
    <source>
        <dbReference type="ARBA" id="ARBA00022771"/>
    </source>
</evidence>
<dbReference type="GeneTree" id="ENSGT00390000002866"/>
<evidence type="ECO:0000256" key="12">
    <source>
        <dbReference type="ARBA" id="ARBA00023242"/>
    </source>
</evidence>
<evidence type="ECO:0000256" key="4">
    <source>
        <dbReference type="ARBA" id="ARBA00005555"/>
    </source>
</evidence>
<comment type="pathway">
    <text evidence="3 14">Protein modification; protein ubiquitination.</text>
</comment>
<evidence type="ECO:0000313" key="18">
    <source>
        <dbReference type="Ensembl" id="ENSOTSP00005046140.2"/>
    </source>
</evidence>
<feature type="compositionally biased region" description="Low complexity" evidence="16">
    <location>
        <begin position="168"/>
        <end position="182"/>
    </location>
</feature>
<keyword evidence="19" id="KW-1185">Reference proteome</keyword>
<feature type="coiled-coil region" evidence="15">
    <location>
        <begin position="328"/>
        <end position="373"/>
    </location>
</feature>